<proteinExistence type="predicted"/>
<accession>A0ABV0Q0L8</accession>
<organism evidence="2 3">
    <name type="scientific">Goodea atripinnis</name>
    <dbReference type="NCBI Taxonomy" id="208336"/>
    <lineage>
        <taxon>Eukaryota</taxon>
        <taxon>Metazoa</taxon>
        <taxon>Chordata</taxon>
        <taxon>Craniata</taxon>
        <taxon>Vertebrata</taxon>
        <taxon>Euteleostomi</taxon>
        <taxon>Actinopterygii</taxon>
        <taxon>Neopterygii</taxon>
        <taxon>Teleostei</taxon>
        <taxon>Neoteleostei</taxon>
        <taxon>Acanthomorphata</taxon>
        <taxon>Ovalentaria</taxon>
        <taxon>Atherinomorphae</taxon>
        <taxon>Cyprinodontiformes</taxon>
        <taxon>Goodeidae</taxon>
        <taxon>Goodea</taxon>
    </lineage>
</organism>
<dbReference type="PROSITE" id="PS51257">
    <property type="entry name" value="PROKAR_LIPOPROTEIN"/>
    <property type="match status" value="1"/>
</dbReference>
<reference evidence="2 3" key="1">
    <citation type="submission" date="2021-06" db="EMBL/GenBank/DDBJ databases">
        <authorList>
            <person name="Palmer J.M."/>
        </authorList>
    </citation>
    <scope>NUCLEOTIDE SEQUENCE [LARGE SCALE GENOMIC DNA]</scope>
    <source>
        <strain evidence="2 3">GA_2019</strain>
        <tissue evidence="2">Muscle</tissue>
    </source>
</reference>
<dbReference type="Proteomes" id="UP001476798">
    <property type="component" value="Unassembled WGS sequence"/>
</dbReference>
<protein>
    <recommendedName>
        <fullName evidence="4">Lipoprotein</fullName>
    </recommendedName>
</protein>
<sequence length="99" mass="11028">MKTVMLASALILGLFGCFVAVSPTYPFPLPVPYHAFCRSLWLFATPCAEISTTIAQQIQAFSPEYMVTEHKFLILPKQMDASGLVFCDGLFCSSSWQRL</sequence>
<keyword evidence="3" id="KW-1185">Reference proteome</keyword>
<feature type="signal peptide" evidence="1">
    <location>
        <begin position="1"/>
        <end position="20"/>
    </location>
</feature>
<evidence type="ECO:0000256" key="1">
    <source>
        <dbReference type="SAM" id="SignalP"/>
    </source>
</evidence>
<keyword evidence="1" id="KW-0732">Signal</keyword>
<dbReference type="EMBL" id="JAHRIO010092305">
    <property type="protein sequence ID" value="MEQ2189188.1"/>
    <property type="molecule type" value="Genomic_DNA"/>
</dbReference>
<evidence type="ECO:0008006" key="4">
    <source>
        <dbReference type="Google" id="ProtNLM"/>
    </source>
</evidence>
<evidence type="ECO:0000313" key="2">
    <source>
        <dbReference type="EMBL" id="MEQ2189188.1"/>
    </source>
</evidence>
<gene>
    <name evidence="2" type="ORF">GOODEAATRI_022672</name>
</gene>
<name>A0ABV0Q0L8_9TELE</name>
<evidence type="ECO:0000313" key="3">
    <source>
        <dbReference type="Proteomes" id="UP001476798"/>
    </source>
</evidence>
<comment type="caution">
    <text evidence="2">The sequence shown here is derived from an EMBL/GenBank/DDBJ whole genome shotgun (WGS) entry which is preliminary data.</text>
</comment>
<feature type="chain" id="PRO_5046710380" description="Lipoprotein" evidence="1">
    <location>
        <begin position="21"/>
        <end position="99"/>
    </location>
</feature>